<dbReference type="InterPro" id="IPR036568">
    <property type="entry name" value="GGCT-like_sf"/>
</dbReference>
<accession>A0AAN8JUA4</accession>
<dbReference type="AlphaFoldDB" id="A0AAN8JUA4"/>
<dbReference type="SUPFAM" id="SSF110857">
    <property type="entry name" value="Gamma-glutamyl cyclotransferase-like"/>
    <property type="match status" value="1"/>
</dbReference>
<evidence type="ECO:0000313" key="6">
    <source>
        <dbReference type="Proteomes" id="UP001347796"/>
    </source>
</evidence>
<evidence type="ECO:0000256" key="3">
    <source>
        <dbReference type="RuleBase" id="RU367036"/>
    </source>
</evidence>
<protein>
    <recommendedName>
        <fullName evidence="3">Gamma-glutamylcyclotransferase family protein</fullName>
    </recommendedName>
</protein>
<proteinExistence type="inferred from homology"/>
<evidence type="ECO:0000256" key="1">
    <source>
        <dbReference type="ARBA" id="ARBA00008861"/>
    </source>
</evidence>
<dbReference type="Proteomes" id="UP001347796">
    <property type="component" value="Unassembled WGS sequence"/>
</dbReference>
<dbReference type="GO" id="GO:0061929">
    <property type="term" value="F:gamma-glutamylaminecyclotransferase activity"/>
    <property type="evidence" value="ECO:0007669"/>
    <property type="project" value="InterPro"/>
</dbReference>
<dbReference type="EMBL" id="JAZGQO010000007">
    <property type="protein sequence ID" value="KAK6181158.1"/>
    <property type="molecule type" value="Genomic_DNA"/>
</dbReference>
<dbReference type="Gene3D" id="3.10.490.10">
    <property type="entry name" value="Gamma-glutamyl cyclotransferase-like"/>
    <property type="match status" value="1"/>
</dbReference>
<dbReference type="PANTHER" id="PTHR12510">
    <property type="entry name" value="TROPONIN C-AKIN-1 PROTEIN"/>
    <property type="match status" value="1"/>
</dbReference>
<evidence type="ECO:0000256" key="2">
    <source>
        <dbReference type="PIRSR" id="PIRSR639126-1"/>
    </source>
</evidence>
<dbReference type="CDD" id="cd06661">
    <property type="entry name" value="GGCT_like"/>
    <property type="match status" value="1"/>
</dbReference>
<dbReference type="InterPro" id="IPR039126">
    <property type="entry name" value="GGACT"/>
</dbReference>
<dbReference type="InterPro" id="IPR013024">
    <property type="entry name" value="GGCT-like"/>
</dbReference>
<feature type="domain" description="Gamma-glutamylcyclotransferase AIG2-like" evidence="4">
    <location>
        <begin position="9"/>
        <end position="137"/>
    </location>
</feature>
<dbReference type="PANTHER" id="PTHR12510:SF4">
    <property type="entry name" value="GAMMA-GLUTAMYLAMINECYCLOTRANSFERASE"/>
    <property type="match status" value="1"/>
</dbReference>
<comment type="similarity">
    <text evidence="1 3">Belongs to the gamma-glutamylcyclotransferase family.</text>
</comment>
<sequence length="168" mass="19502">MTSQGRFLIFVYGTLKRGQPNEAQFANSNGLALFKGSGKTKEKYPLVIASQYNIPFLLFKPGTGQNIEGEVMEVDSKMLSHCDEFEGHPDLYERLETEITLVTNEKNEALPQPQNLTCWCYFLKKYQPKLLELPYLESYKSLPELPYVQRYERDSKNGHLYKDDVYQK</sequence>
<comment type="caution">
    <text evidence="5">The sequence shown here is derived from an EMBL/GenBank/DDBJ whole genome shotgun (WGS) entry which is preliminary data.</text>
</comment>
<keyword evidence="6" id="KW-1185">Reference proteome</keyword>
<gene>
    <name evidence="5" type="ORF">SNE40_009081</name>
</gene>
<dbReference type="Pfam" id="PF06094">
    <property type="entry name" value="GGACT"/>
    <property type="match status" value="1"/>
</dbReference>
<name>A0AAN8JUA4_PATCE</name>
<feature type="active site" description="Proton acceptor" evidence="2">
    <location>
        <position position="86"/>
    </location>
</feature>
<reference evidence="5 6" key="1">
    <citation type="submission" date="2024-01" db="EMBL/GenBank/DDBJ databases">
        <title>The genome of the rayed Mediterranean limpet Patella caerulea (Linnaeus, 1758).</title>
        <authorList>
            <person name="Anh-Thu Weber A."/>
            <person name="Halstead-Nussloch G."/>
        </authorList>
    </citation>
    <scope>NUCLEOTIDE SEQUENCE [LARGE SCALE GENOMIC DNA]</scope>
    <source>
        <strain evidence="5">AATW-2023a</strain>
        <tissue evidence="5">Whole specimen</tissue>
    </source>
</reference>
<dbReference type="GO" id="GO:0005829">
    <property type="term" value="C:cytosol"/>
    <property type="evidence" value="ECO:0007669"/>
    <property type="project" value="TreeGrafter"/>
</dbReference>
<organism evidence="5 6">
    <name type="scientific">Patella caerulea</name>
    <name type="common">Rayed Mediterranean limpet</name>
    <dbReference type="NCBI Taxonomy" id="87958"/>
    <lineage>
        <taxon>Eukaryota</taxon>
        <taxon>Metazoa</taxon>
        <taxon>Spiralia</taxon>
        <taxon>Lophotrochozoa</taxon>
        <taxon>Mollusca</taxon>
        <taxon>Gastropoda</taxon>
        <taxon>Patellogastropoda</taxon>
        <taxon>Patelloidea</taxon>
        <taxon>Patellidae</taxon>
        <taxon>Patella</taxon>
    </lineage>
</organism>
<dbReference type="InterPro" id="IPR009288">
    <property type="entry name" value="AIG2-like_dom"/>
</dbReference>
<evidence type="ECO:0000313" key="5">
    <source>
        <dbReference type="EMBL" id="KAK6181158.1"/>
    </source>
</evidence>
<evidence type="ECO:0000259" key="4">
    <source>
        <dbReference type="Pfam" id="PF06094"/>
    </source>
</evidence>